<keyword evidence="1" id="KW-1133">Transmembrane helix</keyword>
<protein>
    <submittedName>
        <fullName evidence="2">DUF4845 domain-containing protein</fullName>
    </submittedName>
</protein>
<sequence>MVKGEYGMNLPSHQRGASVTGIVIMIVLIVVCAKLGLSIIPAQVGHYQLKKSLAFELKKSNDNKESVKEFLGNVNAQWNINGVSQKAEDVVEVVDDTPGEMSVKLKYDEANNFFGNVDIVNRFEDTISAEDAKVAKQ</sequence>
<comment type="caution">
    <text evidence="2">The sequence shown here is derived from an EMBL/GenBank/DDBJ whole genome shotgun (WGS) entry which is preliminary data.</text>
</comment>
<keyword evidence="1" id="KW-0472">Membrane</keyword>
<proteinExistence type="predicted"/>
<keyword evidence="1" id="KW-0812">Transmembrane</keyword>
<organism evidence="2">
    <name type="scientific">Faucicola osloensis</name>
    <name type="common">Moraxella osloensis</name>
    <dbReference type="NCBI Taxonomy" id="34062"/>
    <lineage>
        <taxon>Bacteria</taxon>
        <taxon>Pseudomonadati</taxon>
        <taxon>Pseudomonadota</taxon>
        <taxon>Gammaproteobacteria</taxon>
        <taxon>Moraxellales</taxon>
        <taxon>Moraxellaceae</taxon>
        <taxon>Faucicola</taxon>
    </lineage>
</organism>
<gene>
    <name evidence="2" type="ORF">A9299_07180</name>
</gene>
<reference evidence="2" key="1">
    <citation type="submission" date="2016-06" db="EMBL/GenBank/DDBJ databases">
        <title>Draft genome of Moraxella osloensis CCUG 67237.</title>
        <authorList>
            <person name="Salva-Serra F."/>
            <person name="Engstrom-Jakobsson H."/>
            <person name="Thorell K."/>
            <person name="Gonzales-Siles L."/>
            <person name="Karlsson R."/>
            <person name="Boulund F."/>
            <person name="Engstrand L."/>
            <person name="Kristiansson E."/>
            <person name="Moore E."/>
        </authorList>
    </citation>
    <scope>NUCLEOTIDE SEQUENCE [LARGE SCALE GENOMIC DNA]</scope>
    <source>
        <strain evidence="2">CCUG 67237</strain>
    </source>
</reference>
<dbReference type="Pfam" id="PF16137">
    <property type="entry name" value="DUF4845"/>
    <property type="match status" value="1"/>
</dbReference>
<evidence type="ECO:0000313" key="2">
    <source>
        <dbReference type="EMBL" id="OBX60404.1"/>
    </source>
</evidence>
<feature type="transmembrane region" description="Helical" evidence="1">
    <location>
        <begin position="20"/>
        <end position="42"/>
    </location>
</feature>
<dbReference type="AlphaFoldDB" id="A0AA91J886"/>
<dbReference type="InterPro" id="IPR032314">
    <property type="entry name" value="DUF4845"/>
</dbReference>
<name>A0AA91J886_FAUOS</name>
<evidence type="ECO:0000256" key="1">
    <source>
        <dbReference type="SAM" id="Phobius"/>
    </source>
</evidence>
<dbReference type="EMBL" id="LZMT01000060">
    <property type="protein sequence ID" value="OBX60404.1"/>
    <property type="molecule type" value="Genomic_DNA"/>
</dbReference>
<accession>A0AA91J886</accession>